<sequence length="350" mass="40724">MLQDFQPLVSIVIPVYNGSNYMRDAIDSALAQTYKNIEIIVVNDGSTDNTDEIAKSYGDKIRYFSKENGGVSTALNLAIENMNGEYFSWLSHDDMYLPKKIESQINILKTLEDKKTIIYGGYKYIDEKGKSLDKVCLENEFSLDDLNKPLFALFLHKISGCTLLINRIHFQKIGLFDKKLKTTQDYDLWFKILNQNKIQYDAHCLTLSRIHKNQTGKMESQLVYNEESQLWKYMIESVSIKNLVETFTDYTALCKMLYVRFMDKPLVLTALTHKYTECVGFAKNITYEEVVHRLAIQYFDLEETYSQLLNQSIKKRIKNLLTDIIKKIITKTILLNKSKNKRNSYEHPSP</sequence>
<organism evidence="2 3">
    <name type="scientific">Treponema lecithinolyticum ATCC 700332</name>
    <dbReference type="NCBI Taxonomy" id="1321815"/>
    <lineage>
        <taxon>Bacteria</taxon>
        <taxon>Pseudomonadati</taxon>
        <taxon>Spirochaetota</taxon>
        <taxon>Spirochaetia</taxon>
        <taxon>Spirochaetales</taxon>
        <taxon>Treponemataceae</taxon>
        <taxon>Treponema</taxon>
    </lineage>
</organism>
<feature type="domain" description="Glycosyltransferase 2-like" evidence="1">
    <location>
        <begin position="10"/>
        <end position="131"/>
    </location>
</feature>
<dbReference type="EMBL" id="AWVH01000002">
    <property type="protein sequence ID" value="ERJ94481.1"/>
    <property type="molecule type" value="Genomic_DNA"/>
</dbReference>
<dbReference type="PANTHER" id="PTHR22916:SF3">
    <property type="entry name" value="UDP-GLCNAC:BETAGAL BETA-1,3-N-ACETYLGLUCOSAMINYLTRANSFERASE-LIKE PROTEIN 1"/>
    <property type="match status" value="1"/>
</dbReference>
<dbReference type="Proteomes" id="UP000016649">
    <property type="component" value="Unassembled WGS sequence"/>
</dbReference>
<comment type="caution">
    <text evidence="2">The sequence shown here is derived from an EMBL/GenBank/DDBJ whole genome shotgun (WGS) entry which is preliminary data.</text>
</comment>
<proteinExistence type="predicted"/>
<reference evidence="2 3" key="1">
    <citation type="submission" date="2013-08" db="EMBL/GenBank/DDBJ databases">
        <authorList>
            <person name="Weinstock G."/>
            <person name="Sodergren E."/>
            <person name="Wylie T."/>
            <person name="Fulton L."/>
            <person name="Fulton R."/>
            <person name="Fronick C."/>
            <person name="O'Laughlin M."/>
            <person name="Godfrey J."/>
            <person name="Miner T."/>
            <person name="Herter B."/>
            <person name="Appelbaum E."/>
            <person name="Cordes M."/>
            <person name="Lek S."/>
            <person name="Wollam A."/>
            <person name="Pepin K.H."/>
            <person name="Palsikar V.B."/>
            <person name="Mitreva M."/>
            <person name="Wilson R.K."/>
        </authorList>
    </citation>
    <scope>NUCLEOTIDE SEQUENCE [LARGE SCALE GENOMIC DNA]</scope>
    <source>
        <strain evidence="2 3">ATCC 700332</strain>
    </source>
</reference>
<dbReference type="PANTHER" id="PTHR22916">
    <property type="entry name" value="GLYCOSYLTRANSFERASE"/>
    <property type="match status" value="1"/>
</dbReference>
<keyword evidence="3" id="KW-1185">Reference proteome</keyword>
<dbReference type="InterPro" id="IPR029044">
    <property type="entry name" value="Nucleotide-diphossugar_trans"/>
</dbReference>
<evidence type="ECO:0000313" key="3">
    <source>
        <dbReference type="Proteomes" id="UP000016649"/>
    </source>
</evidence>
<dbReference type="Pfam" id="PF00535">
    <property type="entry name" value="Glycos_transf_2"/>
    <property type="match status" value="1"/>
</dbReference>
<dbReference type="SUPFAM" id="SSF53448">
    <property type="entry name" value="Nucleotide-diphospho-sugar transferases"/>
    <property type="match status" value="1"/>
</dbReference>
<dbReference type="RefSeq" id="WP_021685987.1">
    <property type="nucleotide sequence ID" value="NZ_KI260552.1"/>
</dbReference>
<accession>A0ABN0P1T2</accession>
<evidence type="ECO:0000259" key="1">
    <source>
        <dbReference type="Pfam" id="PF00535"/>
    </source>
</evidence>
<dbReference type="Gene3D" id="3.90.550.10">
    <property type="entry name" value="Spore Coat Polysaccharide Biosynthesis Protein SpsA, Chain A"/>
    <property type="match status" value="1"/>
</dbReference>
<name>A0ABN0P1T2_TRELE</name>
<evidence type="ECO:0000313" key="2">
    <source>
        <dbReference type="EMBL" id="ERJ94481.1"/>
    </source>
</evidence>
<dbReference type="InterPro" id="IPR001173">
    <property type="entry name" value="Glyco_trans_2-like"/>
</dbReference>
<gene>
    <name evidence="2" type="ORF">HMPREF9193_00014</name>
</gene>
<protein>
    <submittedName>
        <fullName evidence="2">Glycosyltransferase, group 2 family protein</fullName>
    </submittedName>
</protein>